<dbReference type="PROSITE" id="PS51007">
    <property type="entry name" value="CYTC"/>
    <property type="match status" value="1"/>
</dbReference>
<dbReference type="Pfam" id="PF02167">
    <property type="entry name" value="Cytochrom_C1"/>
    <property type="match status" value="1"/>
</dbReference>
<evidence type="ECO:0000256" key="9">
    <source>
        <dbReference type="SAM" id="Phobius"/>
    </source>
</evidence>
<dbReference type="InterPro" id="IPR036909">
    <property type="entry name" value="Cyt_c-like_dom_sf"/>
</dbReference>
<dbReference type="GO" id="GO:0016020">
    <property type="term" value="C:membrane"/>
    <property type="evidence" value="ECO:0007669"/>
    <property type="project" value="UniProtKB-SubCell"/>
</dbReference>
<keyword evidence="3 9" id="KW-0812">Transmembrane</keyword>
<feature type="transmembrane region" description="Helical" evidence="9">
    <location>
        <begin position="234"/>
        <end position="252"/>
    </location>
</feature>
<evidence type="ECO:0000256" key="8">
    <source>
        <dbReference type="PIRSR" id="PIRSR602326-1"/>
    </source>
</evidence>
<dbReference type="GO" id="GO:0020037">
    <property type="term" value="F:heme binding"/>
    <property type="evidence" value="ECO:0007669"/>
    <property type="project" value="InterPro"/>
</dbReference>
<evidence type="ECO:0000256" key="4">
    <source>
        <dbReference type="ARBA" id="ARBA00022723"/>
    </source>
</evidence>
<organism evidence="11 12">
    <name type="scientific">Paraburkholderia caffeinitolerans</name>
    <dbReference type="NCBI Taxonomy" id="1723730"/>
    <lineage>
        <taxon>Bacteria</taxon>
        <taxon>Pseudomonadati</taxon>
        <taxon>Pseudomonadota</taxon>
        <taxon>Betaproteobacteria</taxon>
        <taxon>Burkholderiales</taxon>
        <taxon>Burkholderiaceae</taxon>
        <taxon>Paraburkholderia</taxon>
    </lineage>
</organism>
<evidence type="ECO:0000256" key="5">
    <source>
        <dbReference type="ARBA" id="ARBA00022989"/>
    </source>
</evidence>
<evidence type="ECO:0000259" key="10">
    <source>
        <dbReference type="PROSITE" id="PS51007"/>
    </source>
</evidence>
<dbReference type="GO" id="GO:0004497">
    <property type="term" value="F:monooxygenase activity"/>
    <property type="evidence" value="ECO:0007669"/>
    <property type="project" value="UniProtKB-KW"/>
</dbReference>
<evidence type="ECO:0000313" key="12">
    <source>
        <dbReference type="Proteomes" id="UP000494119"/>
    </source>
</evidence>
<evidence type="ECO:0000313" key="11">
    <source>
        <dbReference type="EMBL" id="CAB3790510.1"/>
    </source>
</evidence>
<dbReference type="Gene3D" id="1.10.760.10">
    <property type="entry name" value="Cytochrome c-like domain"/>
    <property type="match status" value="1"/>
</dbReference>
<feature type="binding site" description="covalent" evidence="8">
    <location>
        <position position="68"/>
    </location>
    <ligand>
        <name>heme c</name>
        <dbReference type="ChEBI" id="CHEBI:61717"/>
    </ligand>
</feature>
<dbReference type="PANTHER" id="PTHR10266">
    <property type="entry name" value="CYTOCHROME C1"/>
    <property type="match status" value="1"/>
</dbReference>
<keyword evidence="11" id="KW-0503">Monooxygenase</keyword>
<keyword evidence="4 8" id="KW-0479">Metal-binding</keyword>
<dbReference type="AlphaFoldDB" id="A0A6J5G5X5"/>
<dbReference type="GO" id="GO:0009055">
    <property type="term" value="F:electron transfer activity"/>
    <property type="evidence" value="ECO:0007669"/>
    <property type="project" value="InterPro"/>
</dbReference>
<evidence type="ECO:0000256" key="6">
    <source>
        <dbReference type="ARBA" id="ARBA00023004"/>
    </source>
</evidence>
<keyword evidence="2 8" id="KW-0349">Heme</keyword>
<dbReference type="InterPro" id="IPR002326">
    <property type="entry name" value="Cyt_c1"/>
</dbReference>
<keyword evidence="7 9" id="KW-0472">Membrane</keyword>
<name>A0A6J5G5X5_9BURK</name>
<dbReference type="PANTHER" id="PTHR10266:SF3">
    <property type="entry name" value="CYTOCHROME C1, HEME PROTEIN, MITOCHONDRIAL"/>
    <property type="match status" value="1"/>
</dbReference>
<comment type="subcellular location">
    <subcellularLocation>
        <location evidence="1">Membrane</location>
    </subcellularLocation>
</comment>
<proteinExistence type="predicted"/>
<dbReference type="EMBL" id="CADIKL010000013">
    <property type="protein sequence ID" value="CAB3790510.1"/>
    <property type="molecule type" value="Genomic_DNA"/>
</dbReference>
<feature type="binding site" description="covalent" evidence="8">
    <location>
        <position position="69"/>
    </location>
    <ligand>
        <name>heme c</name>
        <dbReference type="ChEBI" id="CHEBI:61717"/>
    </ligand>
</feature>
<dbReference type="Proteomes" id="UP000494119">
    <property type="component" value="Unassembled WGS sequence"/>
</dbReference>
<keyword evidence="5 9" id="KW-1133">Transmembrane helix</keyword>
<gene>
    <name evidence="11" type="primary">petC</name>
    <name evidence="11" type="ORF">LMG28688_03129</name>
</gene>
<protein>
    <submittedName>
        <fullName evidence="11">Ammonia monooxygenase gamma subunit</fullName>
    </submittedName>
</protein>
<evidence type="ECO:0000256" key="3">
    <source>
        <dbReference type="ARBA" id="ARBA00022692"/>
    </source>
</evidence>
<dbReference type="PROSITE" id="PS51257">
    <property type="entry name" value="PROKAR_LIPOPROTEIN"/>
    <property type="match status" value="1"/>
</dbReference>
<evidence type="ECO:0000256" key="7">
    <source>
        <dbReference type="ARBA" id="ARBA00023136"/>
    </source>
</evidence>
<keyword evidence="12" id="KW-1185">Reference proteome</keyword>
<evidence type="ECO:0000256" key="2">
    <source>
        <dbReference type="ARBA" id="ARBA00022617"/>
    </source>
</evidence>
<evidence type="ECO:0000256" key="1">
    <source>
        <dbReference type="ARBA" id="ARBA00004370"/>
    </source>
</evidence>
<dbReference type="PRINTS" id="PR00603">
    <property type="entry name" value="CYTOCHROMEC1"/>
</dbReference>
<feature type="domain" description="Cytochrome c" evidence="10">
    <location>
        <begin position="52"/>
        <end position="224"/>
    </location>
</feature>
<feature type="binding site" description="covalent" evidence="8">
    <location>
        <position position="65"/>
    </location>
    <ligand>
        <name>heme c</name>
        <dbReference type="ChEBI" id="CHEBI:61717"/>
    </ligand>
</feature>
<dbReference type="GO" id="GO:0046872">
    <property type="term" value="F:metal ion binding"/>
    <property type="evidence" value="ECO:0007669"/>
    <property type="project" value="UniProtKB-KW"/>
</dbReference>
<dbReference type="SUPFAM" id="SSF46626">
    <property type="entry name" value="Cytochrome c"/>
    <property type="match status" value="1"/>
</dbReference>
<accession>A0A6J5G5X5</accession>
<reference evidence="11 12" key="1">
    <citation type="submission" date="2020-04" db="EMBL/GenBank/DDBJ databases">
        <authorList>
            <person name="De Canck E."/>
        </authorList>
    </citation>
    <scope>NUCLEOTIDE SEQUENCE [LARGE SCALE GENOMIC DNA]</scope>
    <source>
        <strain evidence="11 12">LMG 28688</strain>
    </source>
</reference>
<keyword evidence="6 8" id="KW-0408">Iron</keyword>
<keyword evidence="11" id="KW-0560">Oxidoreductase</keyword>
<comment type="cofactor">
    <cofactor evidence="8">
        <name>heme c</name>
        <dbReference type="ChEBI" id="CHEBI:61717"/>
    </cofactor>
    <text evidence="8">Binds 1 heme c group covalently per subunit.</text>
</comment>
<dbReference type="InterPro" id="IPR009056">
    <property type="entry name" value="Cyt_c-like_dom"/>
</dbReference>
<sequence length="261" mass="29191">MMKSLFSTLARATGAGIAGVALACALGFGAGSVVAQENIPLDHAPDNGENLASLQHGAQLFVNYCLNCHSANLMRYSRLEAIGIPQKQIEDNLLFTTDKVGNTMSIAMRPDDAKAWFGVEPPDLSVEARARGRDWLYTYLRSFYRDDTRPTGWNNLAFENVSMPNVLWQLQGVRTAKFEDMTEEETGEKIHRFVGYQQITPGKLSPVDYDSAVADLVAYLGWMAEPEQKTRKQLGVWVLLFLGVLSFFAWRLNAAYWKDIK</sequence>